<dbReference type="HOGENOM" id="CLU_3288813_0_0_5"/>
<evidence type="ECO:0000313" key="1">
    <source>
        <dbReference type="EMBL" id="ABD44878.1"/>
    </source>
</evidence>
<dbReference type="KEGG" id="ech:ECH_0017"/>
<dbReference type="AlphaFoldDB" id="Q2GI81"/>
<proteinExistence type="predicted"/>
<accession>Q2GI81</accession>
<evidence type="ECO:0000313" key="2">
    <source>
        <dbReference type="Proteomes" id="UP000008320"/>
    </source>
</evidence>
<organism evidence="1 2">
    <name type="scientific">Ehrlichia chaffeensis (strain ATCC CRL-10679 / Arkansas)</name>
    <dbReference type="NCBI Taxonomy" id="205920"/>
    <lineage>
        <taxon>Bacteria</taxon>
        <taxon>Pseudomonadati</taxon>
        <taxon>Pseudomonadota</taxon>
        <taxon>Alphaproteobacteria</taxon>
        <taxon>Rickettsiales</taxon>
        <taxon>Anaplasmataceae</taxon>
        <taxon>Ehrlichia</taxon>
    </lineage>
</organism>
<dbReference type="EMBL" id="CP000236">
    <property type="protein sequence ID" value="ABD44878.1"/>
    <property type="molecule type" value="Genomic_DNA"/>
</dbReference>
<sequence>MIIHLYDILAIRVALLVCLNVNDAVVNSSYPHNSTSILMC</sequence>
<reference evidence="1 2" key="1">
    <citation type="journal article" date="2006" name="PLoS Genet.">
        <title>Comparative genomics of emerging human ehrlichiosis agents.</title>
        <authorList>
            <person name="Dunning Hotopp J.C."/>
            <person name="Lin M."/>
            <person name="Madupu R."/>
            <person name="Crabtree J."/>
            <person name="Angiuoli S.V."/>
            <person name="Eisen J.A."/>
            <person name="Seshadri R."/>
            <person name="Ren Q."/>
            <person name="Wu M."/>
            <person name="Utterback T.R."/>
            <person name="Smith S."/>
            <person name="Lewis M."/>
            <person name="Khouri H."/>
            <person name="Zhang C."/>
            <person name="Niu H."/>
            <person name="Lin Q."/>
            <person name="Ohashi N."/>
            <person name="Zhi N."/>
            <person name="Nelson W."/>
            <person name="Brinkac L.M."/>
            <person name="Dodson R.J."/>
            <person name="Rosovitz M.J."/>
            <person name="Sundaram J."/>
            <person name="Daugherty S.C."/>
            <person name="Davidsen T."/>
            <person name="Durkin A.S."/>
            <person name="Gwinn M."/>
            <person name="Haft D.H."/>
            <person name="Selengut J.D."/>
            <person name="Sullivan S.A."/>
            <person name="Zafar N."/>
            <person name="Zhou L."/>
            <person name="Benahmed F."/>
            <person name="Forberger H."/>
            <person name="Halpin R."/>
            <person name="Mulligan S."/>
            <person name="Robinson J."/>
            <person name="White O."/>
            <person name="Rikihisa Y."/>
            <person name="Tettelin H."/>
        </authorList>
    </citation>
    <scope>NUCLEOTIDE SEQUENCE [LARGE SCALE GENOMIC DNA]</scope>
    <source>
        <strain evidence="2">ATCC CRL-10679 / Arkansas</strain>
    </source>
</reference>
<protein>
    <submittedName>
        <fullName evidence="1">Uncharacterized protein</fullName>
    </submittedName>
</protein>
<gene>
    <name evidence="1" type="ordered locus">ECH_0017</name>
</gene>
<keyword evidence="2" id="KW-1185">Reference proteome</keyword>
<name>Q2GI81_EHRCR</name>
<dbReference type="Proteomes" id="UP000008320">
    <property type="component" value="Chromosome"/>
</dbReference>